<reference evidence="6 7" key="1">
    <citation type="journal article" date="2015" name="Genome Biol. Evol.">
        <title>Comparative Genomics of a Bacterivorous Green Alga Reveals Evolutionary Causalities and Consequences of Phago-Mixotrophic Mode of Nutrition.</title>
        <authorList>
            <person name="Burns J.A."/>
            <person name="Paasch A."/>
            <person name="Narechania A."/>
            <person name="Kim E."/>
        </authorList>
    </citation>
    <scope>NUCLEOTIDE SEQUENCE [LARGE SCALE GENOMIC DNA]</scope>
    <source>
        <strain evidence="6 7">PLY_AMNH</strain>
    </source>
</reference>
<dbReference type="AlphaFoldDB" id="A0AAE0CB90"/>
<feature type="compositionally biased region" description="Polar residues" evidence="4">
    <location>
        <begin position="16"/>
        <end position="26"/>
    </location>
</feature>
<dbReference type="PANTHER" id="PTHR13096:SF8">
    <property type="entry name" value="RIBOSOMAL OXYGENASE 1"/>
    <property type="match status" value="1"/>
</dbReference>
<dbReference type="GO" id="GO:0032453">
    <property type="term" value="F:histone H3K4 demethylase activity"/>
    <property type="evidence" value="ECO:0007669"/>
    <property type="project" value="TreeGrafter"/>
</dbReference>
<evidence type="ECO:0000256" key="3">
    <source>
        <dbReference type="RuleBase" id="RU366061"/>
    </source>
</evidence>
<dbReference type="PROSITE" id="PS51184">
    <property type="entry name" value="JMJC"/>
    <property type="match status" value="1"/>
</dbReference>
<feature type="domain" description="JmjC" evidence="5">
    <location>
        <begin position="157"/>
        <end position="300"/>
    </location>
</feature>
<dbReference type="InterPro" id="IPR039994">
    <property type="entry name" value="NO66-like"/>
</dbReference>
<dbReference type="PANTHER" id="PTHR13096">
    <property type="entry name" value="MINA53 MYC INDUCED NUCLEAR ANTIGEN"/>
    <property type="match status" value="1"/>
</dbReference>
<evidence type="ECO:0000256" key="1">
    <source>
        <dbReference type="ARBA" id="ARBA00022723"/>
    </source>
</evidence>
<accession>A0AAE0CB90</accession>
<dbReference type="GO" id="GO:0005730">
    <property type="term" value="C:nucleolus"/>
    <property type="evidence" value="ECO:0007669"/>
    <property type="project" value="TreeGrafter"/>
</dbReference>
<evidence type="ECO:0000313" key="6">
    <source>
        <dbReference type="EMBL" id="KAK3250925.1"/>
    </source>
</evidence>
<proteinExistence type="inferred from homology"/>
<dbReference type="InterPro" id="IPR003347">
    <property type="entry name" value="JmjC_dom"/>
</dbReference>
<comment type="cofactor">
    <cofactor evidence="3">
        <name>Fe(2+)</name>
        <dbReference type="ChEBI" id="CHEBI:29033"/>
    </cofactor>
    <text evidence="3">Binds 1 Fe(2+) ion per subunit.</text>
</comment>
<comment type="similarity">
    <text evidence="3">Belongs to the ROX family.</text>
</comment>
<dbReference type="GO" id="GO:0051864">
    <property type="term" value="F:histone H3K36 demethylase activity"/>
    <property type="evidence" value="ECO:0007669"/>
    <property type="project" value="TreeGrafter"/>
</dbReference>
<keyword evidence="3" id="KW-0223">Dioxygenase</keyword>
<dbReference type="Proteomes" id="UP001190700">
    <property type="component" value="Unassembled WGS sequence"/>
</dbReference>
<evidence type="ECO:0000313" key="7">
    <source>
        <dbReference type="Proteomes" id="UP001190700"/>
    </source>
</evidence>
<keyword evidence="3" id="KW-0539">Nucleus</keyword>
<evidence type="ECO:0000256" key="4">
    <source>
        <dbReference type="SAM" id="MobiDB-lite"/>
    </source>
</evidence>
<feature type="compositionally biased region" description="Basic and acidic residues" evidence="4">
    <location>
        <begin position="1"/>
        <end position="12"/>
    </location>
</feature>
<sequence>MSFQESTKDRRLASPPNESQSQLQSSSVDWWGCGQGGSYSDAQRGQLLLANLLRLPPDRFESEFWLRKPYRLQLSPSESAAIAADPRHPMHMLPLGDVKRLLFRRHPRPARWLHDVDATKWVHGKKRLALGAGSDGEVRDPAACWAAFERQGFSIRMVMPQQWHCAAFELCSFLQEYFGATVGCATYLTPPGTQGFAPHYDDVEVFVLQLEGTKRWRLYERPDVDTRPAGDTTQQFTEKELGPCIDDFILHPGEVLYLPRGTVHQAMAQAAGGTHSLHITFSTYQKHTWLHLLLDADVAQTPAAGGGGDDGADEQPMHTALADHAQTELRRLARDASAGVLDDLPANLLAKSFVVGNPNAAWDDWGRTVLAAHGGVGGAPLPAWLASELEQAHFLGLAMDRYAAKFLRNALPPPPPPLLPAMEEEEELPCLSQESWVRMCAPRCARLIDEAETCGEFDAWEKEESEGGGIGSGADVGVAPRPRLTLVSTVLNGRSLAEPSGPAFEVLPSLARSAQQLLRLSAGMEPVRVGSLSAFTDTTAGGEEDVREDCIDLLEQMMEYGVLVSAAAPLPSNARNAGKKDSSATVTILPNMQRKTEKKPRKKVRRMLGAVCKIKPFSSYYAVVAASVKLRNNHLSKPLSKSRIKIRQKKRTTM</sequence>
<keyword evidence="3" id="KW-0804">Transcription</keyword>
<comment type="function">
    <text evidence="3">Oxygenase that can act as both a histone lysine demethylase and a ribosomal histidine hydroxylase.</text>
</comment>
<keyword evidence="3" id="KW-0560">Oxidoreductase</keyword>
<dbReference type="EC" id="1.14.11.-" evidence="3"/>
<dbReference type="EMBL" id="LGRX02026413">
    <property type="protein sequence ID" value="KAK3250925.1"/>
    <property type="molecule type" value="Genomic_DNA"/>
</dbReference>
<dbReference type="GO" id="GO:0005506">
    <property type="term" value="F:iron ion binding"/>
    <property type="evidence" value="ECO:0007669"/>
    <property type="project" value="UniProtKB-UniRule"/>
</dbReference>
<evidence type="ECO:0000256" key="2">
    <source>
        <dbReference type="ARBA" id="ARBA00023004"/>
    </source>
</evidence>
<organism evidence="6 7">
    <name type="scientific">Cymbomonas tetramitiformis</name>
    <dbReference type="NCBI Taxonomy" id="36881"/>
    <lineage>
        <taxon>Eukaryota</taxon>
        <taxon>Viridiplantae</taxon>
        <taxon>Chlorophyta</taxon>
        <taxon>Pyramimonadophyceae</taxon>
        <taxon>Pyramimonadales</taxon>
        <taxon>Pyramimonadaceae</taxon>
        <taxon>Cymbomonas</taxon>
    </lineage>
</organism>
<comment type="subcellular location">
    <subcellularLocation>
        <location evidence="3">Nucleus</location>
    </subcellularLocation>
</comment>
<protein>
    <recommendedName>
        <fullName evidence="3">Bifunctional lysine-specific demethylase and histidyl-hydroxylase</fullName>
        <ecNumber evidence="3">1.14.11.-</ecNumber>
    </recommendedName>
</protein>
<name>A0AAE0CB90_9CHLO</name>
<evidence type="ECO:0000259" key="5">
    <source>
        <dbReference type="PROSITE" id="PS51184"/>
    </source>
</evidence>
<gene>
    <name evidence="6" type="ORF">CYMTET_39723</name>
</gene>
<dbReference type="Gene3D" id="2.60.120.650">
    <property type="entry name" value="Cupin"/>
    <property type="match status" value="1"/>
</dbReference>
<keyword evidence="3" id="KW-0805">Transcription regulation</keyword>
<keyword evidence="1 3" id="KW-0479">Metal-binding</keyword>
<dbReference type="Pfam" id="PF08007">
    <property type="entry name" value="JmjC_2"/>
    <property type="match status" value="1"/>
</dbReference>
<comment type="caution">
    <text evidence="6">The sequence shown here is derived from an EMBL/GenBank/DDBJ whole genome shotgun (WGS) entry which is preliminary data.</text>
</comment>
<feature type="region of interest" description="Disordered" evidence="4">
    <location>
        <begin position="1"/>
        <end position="26"/>
    </location>
</feature>
<keyword evidence="2 3" id="KW-0408">Iron</keyword>
<dbReference type="SUPFAM" id="SSF51197">
    <property type="entry name" value="Clavaminate synthase-like"/>
    <property type="match status" value="1"/>
</dbReference>
<keyword evidence="7" id="KW-1185">Reference proteome</keyword>